<accession>A0A222P467</accession>
<dbReference type="Proteomes" id="UP000201728">
    <property type="component" value="Chromosome"/>
</dbReference>
<feature type="coiled-coil region" evidence="1">
    <location>
        <begin position="63"/>
        <end position="90"/>
    </location>
</feature>
<evidence type="ECO:0000313" key="3">
    <source>
        <dbReference type="Proteomes" id="UP000201728"/>
    </source>
</evidence>
<name>A0A222P467_9GAMM</name>
<keyword evidence="3" id="KW-1185">Reference proteome</keyword>
<evidence type="ECO:0000256" key="1">
    <source>
        <dbReference type="SAM" id="Coils"/>
    </source>
</evidence>
<dbReference type="RefSeq" id="WP_094091485.1">
    <property type="nucleotide sequence ID" value="NZ_CP016397.1"/>
</dbReference>
<keyword evidence="1" id="KW-0175">Coiled coil</keyword>
<gene>
    <name evidence="2" type="ORF">clem_10500</name>
</gene>
<protein>
    <submittedName>
        <fullName evidence="2">Uncharacterized protein</fullName>
    </submittedName>
</protein>
<organism evidence="2 3">
    <name type="scientific">Legionella clemsonensis</name>
    <dbReference type="NCBI Taxonomy" id="1867846"/>
    <lineage>
        <taxon>Bacteria</taxon>
        <taxon>Pseudomonadati</taxon>
        <taxon>Pseudomonadota</taxon>
        <taxon>Gammaproteobacteria</taxon>
        <taxon>Legionellales</taxon>
        <taxon>Legionellaceae</taxon>
        <taxon>Legionella</taxon>
    </lineage>
</organism>
<proteinExistence type="predicted"/>
<dbReference type="EMBL" id="CP016397">
    <property type="protein sequence ID" value="ASQ46646.1"/>
    <property type="molecule type" value="Genomic_DNA"/>
</dbReference>
<reference evidence="2 3" key="1">
    <citation type="submission" date="2016-07" db="EMBL/GenBank/DDBJ databases">
        <authorList>
            <person name="Hassler H."/>
        </authorList>
    </citation>
    <scope>NUCLEOTIDE SEQUENCE [LARGE SCALE GENOMIC DNA]</scope>
    <source>
        <strain evidence="2 3">CDC-D5610</strain>
    </source>
</reference>
<dbReference type="AlphaFoldDB" id="A0A222P467"/>
<sequence length="197" mass="22792">MLNKERLLELARKAKNTNFPALYFEKGNGWVQTYIPTFGVVFSLKKIQEALDKDNFDPLFNFARKLNTAIDCLEQRQAKFNEKLNAYTKVYEQHHKVGSLLDPLQLKQDYSKAIIQLKEVSAELREMLLHPALEFLRVTHPEQAADQSNLHPAQVVFYKGGNRDLLHYLMQYAGFFNLKLPKREALQSPVVSSNQQP</sequence>
<evidence type="ECO:0000313" key="2">
    <source>
        <dbReference type="EMBL" id="ASQ46646.1"/>
    </source>
</evidence>
<dbReference type="OrthoDB" id="5651496at2"/>
<dbReference type="KEGG" id="lcd:clem_10500"/>